<feature type="region of interest" description="Disordered" evidence="1">
    <location>
        <begin position="250"/>
        <end position="283"/>
    </location>
</feature>
<feature type="compositionally biased region" description="Polar residues" evidence="1">
    <location>
        <begin position="274"/>
        <end position="283"/>
    </location>
</feature>
<organism evidence="2">
    <name type="scientific">Timema poppense</name>
    <name type="common">Walking stick</name>
    <dbReference type="NCBI Taxonomy" id="170557"/>
    <lineage>
        <taxon>Eukaryota</taxon>
        <taxon>Metazoa</taxon>
        <taxon>Ecdysozoa</taxon>
        <taxon>Arthropoda</taxon>
        <taxon>Hexapoda</taxon>
        <taxon>Insecta</taxon>
        <taxon>Pterygota</taxon>
        <taxon>Neoptera</taxon>
        <taxon>Polyneoptera</taxon>
        <taxon>Phasmatodea</taxon>
        <taxon>Timematodea</taxon>
        <taxon>Timematoidea</taxon>
        <taxon>Timematidae</taxon>
        <taxon>Timema</taxon>
    </lineage>
</organism>
<evidence type="ECO:0000313" key="2">
    <source>
        <dbReference type="EMBL" id="CAD7415590.1"/>
    </source>
</evidence>
<gene>
    <name evidence="2" type="ORF">TPSB3V08_LOCUS10431</name>
</gene>
<reference evidence="2" key="1">
    <citation type="submission" date="2020-11" db="EMBL/GenBank/DDBJ databases">
        <authorList>
            <person name="Tran Van P."/>
        </authorList>
    </citation>
    <scope>NUCLEOTIDE SEQUENCE</scope>
</reference>
<feature type="compositionally biased region" description="Low complexity" evidence="1">
    <location>
        <begin position="250"/>
        <end position="273"/>
    </location>
</feature>
<accession>A0A7R9DLN5</accession>
<name>A0A7R9DLN5_TIMPO</name>
<evidence type="ECO:0000256" key="1">
    <source>
        <dbReference type="SAM" id="MobiDB-lite"/>
    </source>
</evidence>
<protein>
    <submittedName>
        <fullName evidence="2">Uncharacterized protein</fullName>
    </submittedName>
</protein>
<proteinExistence type="predicted"/>
<dbReference type="AlphaFoldDB" id="A0A7R9DLN5"/>
<sequence length="283" mass="31700">MFLTPGRLRYIMETCNISLEEVKIVSIKTEPQWDSELHLKEESQSKTEIKTDQHRSLISKTSKSKLLKDNSECDSNIKCVGEVQELHLHVEFEAKNSKENARKKIYFKSNEKLVHGDIVLNMEVHIPNVKKKIALAIPSQADIVYYMEALEIDEGNDHAPGAPTSCSCSLKRKKSVANHMVEKNNLLKEALWRLTNKETNNKTDAGILAEIWAAFYTKLSPTRQIYAKKAIEEILVSGQLELLSLNTVNSNSSNTTAPSSGPSTPSPSYHSSLQASRSSTPIF</sequence>
<dbReference type="EMBL" id="OD009511">
    <property type="protein sequence ID" value="CAD7415590.1"/>
    <property type="molecule type" value="Genomic_DNA"/>
</dbReference>